<feature type="region of interest" description="Disordered" evidence="1">
    <location>
        <begin position="50"/>
        <end position="91"/>
    </location>
</feature>
<evidence type="ECO:0000256" key="1">
    <source>
        <dbReference type="SAM" id="MobiDB-lite"/>
    </source>
</evidence>
<keyword evidence="2" id="KW-0812">Transmembrane</keyword>
<name>A0A6G9XN35_NOCBR</name>
<feature type="region of interest" description="Disordered" evidence="1">
    <location>
        <begin position="1"/>
        <end position="35"/>
    </location>
</feature>
<gene>
    <name evidence="3" type="ORF">F5X71_08370</name>
</gene>
<keyword evidence="2" id="KW-0472">Membrane</keyword>
<organism evidence="3 4">
    <name type="scientific">Nocardia brasiliensis</name>
    <dbReference type="NCBI Taxonomy" id="37326"/>
    <lineage>
        <taxon>Bacteria</taxon>
        <taxon>Bacillati</taxon>
        <taxon>Actinomycetota</taxon>
        <taxon>Actinomycetes</taxon>
        <taxon>Mycobacteriales</taxon>
        <taxon>Nocardiaceae</taxon>
        <taxon>Nocardia</taxon>
    </lineage>
</organism>
<feature type="transmembrane region" description="Helical" evidence="2">
    <location>
        <begin position="133"/>
        <end position="152"/>
    </location>
</feature>
<accession>A0A6G9XN35</accession>
<dbReference type="RefSeq" id="WP_167461434.1">
    <property type="nucleotide sequence ID" value="NZ_CP046171.1"/>
</dbReference>
<dbReference type="AlphaFoldDB" id="A0A6G9XN35"/>
<feature type="transmembrane region" description="Helical" evidence="2">
    <location>
        <begin position="109"/>
        <end position="127"/>
    </location>
</feature>
<dbReference type="EMBL" id="CP046171">
    <property type="protein sequence ID" value="QIS02335.1"/>
    <property type="molecule type" value="Genomic_DNA"/>
</dbReference>
<keyword evidence="2" id="KW-1133">Transmembrane helix</keyword>
<evidence type="ECO:0000256" key="2">
    <source>
        <dbReference type="SAM" id="Phobius"/>
    </source>
</evidence>
<protein>
    <submittedName>
        <fullName evidence="3">Uncharacterized protein</fullName>
    </submittedName>
</protein>
<evidence type="ECO:0000313" key="4">
    <source>
        <dbReference type="Proteomes" id="UP000501705"/>
    </source>
</evidence>
<feature type="transmembrane region" description="Helical" evidence="2">
    <location>
        <begin position="164"/>
        <end position="186"/>
    </location>
</feature>
<proteinExistence type="predicted"/>
<reference evidence="3 4" key="1">
    <citation type="journal article" date="2019" name="ACS Chem. Biol.">
        <title>Identification and Mobilization of a Cryptic Antibiotic Biosynthesis Gene Locus from a Human-Pathogenic Nocardia Isolate.</title>
        <authorList>
            <person name="Herisse M."/>
            <person name="Ishida K."/>
            <person name="Porter J.L."/>
            <person name="Howden B."/>
            <person name="Hertweck C."/>
            <person name="Stinear T.P."/>
            <person name="Pidot S.J."/>
        </authorList>
    </citation>
    <scope>NUCLEOTIDE SEQUENCE [LARGE SCALE GENOMIC DNA]</scope>
    <source>
        <strain evidence="3 4">AUSMDU00024985</strain>
    </source>
</reference>
<sequence>MRYSRENDHNDDDPEDYQPGGPAQPADESREPKAIGDILAAQFASFLADAVAKVPPPEPDPDDTTPATPPRPNLRLVTTQPDHTAPADGDEPFTVEAAVNAARTARRKVVRGAASGSTFVVAAGVFAGWGEPLIVAGPLAVYGAGWLAYLWWNAALRPSLGQVLTTVFGALRTAVAVVLTTLAGIARGLLERVDTARARHETTRTSPASPSA</sequence>
<evidence type="ECO:0000313" key="3">
    <source>
        <dbReference type="EMBL" id="QIS02335.1"/>
    </source>
</evidence>
<dbReference type="Proteomes" id="UP000501705">
    <property type="component" value="Chromosome"/>
</dbReference>